<dbReference type="AlphaFoldDB" id="A0A395GJ72"/>
<protein>
    <recommendedName>
        <fullName evidence="5">Cell wall protein</fullName>
    </recommendedName>
</protein>
<evidence type="ECO:0000313" key="4">
    <source>
        <dbReference type="Proteomes" id="UP000249402"/>
    </source>
</evidence>
<organism evidence="3 4">
    <name type="scientific">Aspergillus ibericus CBS 121593</name>
    <dbReference type="NCBI Taxonomy" id="1448316"/>
    <lineage>
        <taxon>Eukaryota</taxon>
        <taxon>Fungi</taxon>
        <taxon>Dikarya</taxon>
        <taxon>Ascomycota</taxon>
        <taxon>Pezizomycotina</taxon>
        <taxon>Eurotiomycetes</taxon>
        <taxon>Eurotiomycetidae</taxon>
        <taxon>Eurotiales</taxon>
        <taxon>Aspergillaceae</taxon>
        <taxon>Aspergillus</taxon>
        <taxon>Aspergillus subgen. Circumdati</taxon>
    </lineage>
</organism>
<gene>
    <name evidence="3" type="ORF">BO80DRAFT_469554</name>
</gene>
<dbReference type="RefSeq" id="XP_025569584.1">
    <property type="nucleotide sequence ID" value="XM_025723025.1"/>
</dbReference>
<evidence type="ECO:0000313" key="3">
    <source>
        <dbReference type="EMBL" id="RAK95256.1"/>
    </source>
</evidence>
<dbReference type="EMBL" id="KZ824498">
    <property type="protein sequence ID" value="RAK95256.1"/>
    <property type="molecule type" value="Genomic_DNA"/>
</dbReference>
<evidence type="ECO:0000256" key="2">
    <source>
        <dbReference type="SAM" id="SignalP"/>
    </source>
</evidence>
<feature type="chain" id="PRO_5017367014" description="Cell wall protein" evidence="2">
    <location>
        <begin position="21"/>
        <end position="171"/>
    </location>
</feature>
<dbReference type="VEuPathDB" id="FungiDB:BO80DRAFT_469554"/>
<evidence type="ECO:0000256" key="1">
    <source>
        <dbReference type="SAM" id="MobiDB-lite"/>
    </source>
</evidence>
<dbReference type="GeneID" id="37227890"/>
<feature type="signal peptide" evidence="2">
    <location>
        <begin position="1"/>
        <end position="20"/>
    </location>
</feature>
<keyword evidence="4" id="KW-1185">Reference proteome</keyword>
<sequence>MNLLPILLLFISTLLPLATALSSSTLQSCHSLNRLNTTIHRVSPLLEKLSTQTQPTTNTLSNGTSTTTTRSTTKLQSIQALLASSQEKIYGRLGNCSDETTSGPGSDVKRSDDDDDDDDDDCDCNLNDVLDQLVDTLECLVSFVTGLLGTILDGVFDLLEEVVRVVEGLLD</sequence>
<reference evidence="3 4" key="1">
    <citation type="submission" date="2018-02" db="EMBL/GenBank/DDBJ databases">
        <title>The genomes of Aspergillus section Nigri reveals drivers in fungal speciation.</title>
        <authorList>
            <consortium name="DOE Joint Genome Institute"/>
            <person name="Vesth T.C."/>
            <person name="Nybo J."/>
            <person name="Theobald S."/>
            <person name="Brandl J."/>
            <person name="Frisvad J.C."/>
            <person name="Nielsen K.F."/>
            <person name="Lyhne E.K."/>
            <person name="Kogle M.E."/>
            <person name="Kuo A."/>
            <person name="Riley R."/>
            <person name="Clum A."/>
            <person name="Nolan M."/>
            <person name="Lipzen A."/>
            <person name="Salamov A."/>
            <person name="Henrissat B."/>
            <person name="Wiebenga A."/>
            <person name="De vries R.P."/>
            <person name="Grigoriev I.V."/>
            <person name="Mortensen U.H."/>
            <person name="Andersen M.R."/>
            <person name="Baker S.E."/>
        </authorList>
    </citation>
    <scope>NUCLEOTIDE SEQUENCE [LARGE SCALE GENOMIC DNA]</scope>
    <source>
        <strain evidence="3 4">CBS 121593</strain>
    </source>
</reference>
<dbReference type="Proteomes" id="UP000249402">
    <property type="component" value="Unassembled WGS sequence"/>
</dbReference>
<dbReference type="OrthoDB" id="4510104at2759"/>
<evidence type="ECO:0008006" key="5">
    <source>
        <dbReference type="Google" id="ProtNLM"/>
    </source>
</evidence>
<feature type="region of interest" description="Disordered" evidence="1">
    <location>
        <begin position="48"/>
        <end position="72"/>
    </location>
</feature>
<name>A0A395GJ72_9EURO</name>
<feature type="compositionally biased region" description="Low complexity" evidence="1">
    <location>
        <begin position="56"/>
        <end position="72"/>
    </location>
</feature>
<keyword evidence="2" id="KW-0732">Signal</keyword>
<proteinExistence type="predicted"/>
<accession>A0A395GJ72</accession>
<feature type="region of interest" description="Disordered" evidence="1">
    <location>
        <begin position="93"/>
        <end position="118"/>
    </location>
</feature>